<evidence type="ECO:0000313" key="2">
    <source>
        <dbReference type="EMBL" id="KDO32547.1"/>
    </source>
</evidence>
<feature type="compositionally biased region" description="Basic residues" evidence="1">
    <location>
        <begin position="93"/>
        <end position="104"/>
    </location>
</feature>
<evidence type="ECO:0000313" key="3">
    <source>
        <dbReference type="Proteomes" id="UP000030745"/>
    </source>
</evidence>
<dbReference type="Proteomes" id="UP000030745">
    <property type="component" value="Unassembled WGS sequence"/>
</dbReference>
<name>A0A067D0H1_SAPPC</name>
<accession>A0A067D0H1</accession>
<dbReference type="AlphaFoldDB" id="A0A067D0H1"/>
<sequence>MTHYWTTSWPGGKRRSWRVAISIFHRHQDLVLNTEVFAARSPYRHALDDEARGCRIGLSANSHVEIRTCPNSSVVIARRATWDASNRSDVAHERRRPARLGRARARGEALPGQDRRQPTGRWHHRARSLGQALNIVFSSCSPTSDHDVDLREFVEGARHAVHTSVQHMFSKSMVQCQLDRTTPSEEANAFLMAACAPPLYQKLLDKKSHSVTPTQYAVPQRVKSCAIVSAKYTQEPDEDEVLKFTVASDLVCVMKPLSEDPPSSSETSKPLDDKTVEVAVTATFRTHIVPSGDLDWILENVRMAKLPVPSS</sequence>
<feature type="region of interest" description="Disordered" evidence="1">
    <location>
        <begin position="86"/>
        <end position="121"/>
    </location>
</feature>
<proteinExistence type="predicted"/>
<protein>
    <submittedName>
        <fullName evidence="2">Uncharacterized protein</fullName>
    </submittedName>
</protein>
<dbReference type="VEuPathDB" id="FungiDB:SPRG_03022"/>
<keyword evidence="3" id="KW-1185">Reference proteome</keyword>
<dbReference type="RefSeq" id="XP_012196993.1">
    <property type="nucleotide sequence ID" value="XM_012341603.1"/>
</dbReference>
<dbReference type="EMBL" id="KK583195">
    <property type="protein sequence ID" value="KDO32547.1"/>
    <property type="molecule type" value="Genomic_DNA"/>
</dbReference>
<dbReference type="KEGG" id="spar:SPRG_03022"/>
<dbReference type="GeneID" id="24125555"/>
<evidence type="ECO:0000256" key="1">
    <source>
        <dbReference type="SAM" id="MobiDB-lite"/>
    </source>
</evidence>
<dbReference type="OrthoDB" id="65343at2759"/>
<organism evidence="2 3">
    <name type="scientific">Saprolegnia parasitica (strain CBS 223.65)</name>
    <dbReference type="NCBI Taxonomy" id="695850"/>
    <lineage>
        <taxon>Eukaryota</taxon>
        <taxon>Sar</taxon>
        <taxon>Stramenopiles</taxon>
        <taxon>Oomycota</taxon>
        <taxon>Saprolegniomycetes</taxon>
        <taxon>Saprolegniales</taxon>
        <taxon>Saprolegniaceae</taxon>
        <taxon>Saprolegnia</taxon>
    </lineage>
</organism>
<reference evidence="2 3" key="1">
    <citation type="journal article" date="2013" name="PLoS Genet.">
        <title>Distinctive expansion of potential virulence genes in the genome of the oomycete fish pathogen Saprolegnia parasitica.</title>
        <authorList>
            <person name="Jiang R.H."/>
            <person name="de Bruijn I."/>
            <person name="Haas B.J."/>
            <person name="Belmonte R."/>
            <person name="Lobach L."/>
            <person name="Christie J."/>
            <person name="van den Ackerveken G."/>
            <person name="Bottin A."/>
            <person name="Bulone V."/>
            <person name="Diaz-Moreno S.M."/>
            <person name="Dumas B."/>
            <person name="Fan L."/>
            <person name="Gaulin E."/>
            <person name="Govers F."/>
            <person name="Grenville-Briggs L.J."/>
            <person name="Horner N.R."/>
            <person name="Levin J.Z."/>
            <person name="Mammella M."/>
            <person name="Meijer H.J."/>
            <person name="Morris P."/>
            <person name="Nusbaum C."/>
            <person name="Oome S."/>
            <person name="Phillips A.J."/>
            <person name="van Rooyen D."/>
            <person name="Rzeszutek E."/>
            <person name="Saraiva M."/>
            <person name="Secombes C.J."/>
            <person name="Seidl M.F."/>
            <person name="Snel B."/>
            <person name="Stassen J.H."/>
            <person name="Sykes S."/>
            <person name="Tripathy S."/>
            <person name="van den Berg H."/>
            <person name="Vega-Arreguin J.C."/>
            <person name="Wawra S."/>
            <person name="Young S.K."/>
            <person name="Zeng Q."/>
            <person name="Dieguez-Uribeondo J."/>
            <person name="Russ C."/>
            <person name="Tyler B.M."/>
            <person name="van West P."/>
        </authorList>
    </citation>
    <scope>NUCLEOTIDE SEQUENCE [LARGE SCALE GENOMIC DNA]</scope>
    <source>
        <strain evidence="2 3">CBS 223.65</strain>
    </source>
</reference>
<gene>
    <name evidence="2" type="ORF">SPRG_03022</name>
</gene>